<sequence length="69" mass="8260">MPVAVHRDTQKEKWHVIVAEYASSRYNTNRHVANMRSMPFEALQVFSIIRSSRREPGKNLIWRYTRITK</sequence>
<evidence type="ECO:0000313" key="2">
    <source>
        <dbReference type="Proteomes" id="UP001152888"/>
    </source>
</evidence>
<dbReference type="Proteomes" id="UP001152888">
    <property type="component" value="Unassembled WGS sequence"/>
</dbReference>
<protein>
    <submittedName>
        <fullName evidence="1">Uncharacterized protein</fullName>
    </submittedName>
</protein>
<accession>A0A9P0L9E4</accession>
<dbReference type="AlphaFoldDB" id="A0A9P0L9E4"/>
<comment type="caution">
    <text evidence="1">The sequence shown here is derived from an EMBL/GenBank/DDBJ whole genome shotgun (WGS) entry which is preliminary data.</text>
</comment>
<name>A0A9P0L9E4_ACAOB</name>
<dbReference type="EMBL" id="CAKOFQ010007006">
    <property type="protein sequence ID" value="CAH1986832.1"/>
    <property type="molecule type" value="Genomic_DNA"/>
</dbReference>
<evidence type="ECO:0000313" key="1">
    <source>
        <dbReference type="EMBL" id="CAH1986832.1"/>
    </source>
</evidence>
<proteinExistence type="predicted"/>
<reference evidence="1" key="1">
    <citation type="submission" date="2022-03" db="EMBL/GenBank/DDBJ databases">
        <authorList>
            <person name="Sayadi A."/>
        </authorList>
    </citation>
    <scope>NUCLEOTIDE SEQUENCE</scope>
</reference>
<gene>
    <name evidence="1" type="ORF">ACAOBT_LOCUS17479</name>
</gene>
<keyword evidence="2" id="KW-1185">Reference proteome</keyword>
<organism evidence="1 2">
    <name type="scientific">Acanthoscelides obtectus</name>
    <name type="common">Bean weevil</name>
    <name type="synonym">Bruchus obtectus</name>
    <dbReference type="NCBI Taxonomy" id="200917"/>
    <lineage>
        <taxon>Eukaryota</taxon>
        <taxon>Metazoa</taxon>
        <taxon>Ecdysozoa</taxon>
        <taxon>Arthropoda</taxon>
        <taxon>Hexapoda</taxon>
        <taxon>Insecta</taxon>
        <taxon>Pterygota</taxon>
        <taxon>Neoptera</taxon>
        <taxon>Endopterygota</taxon>
        <taxon>Coleoptera</taxon>
        <taxon>Polyphaga</taxon>
        <taxon>Cucujiformia</taxon>
        <taxon>Chrysomeloidea</taxon>
        <taxon>Chrysomelidae</taxon>
        <taxon>Bruchinae</taxon>
        <taxon>Bruchini</taxon>
        <taxon>Acanthoscelides</taxon>
    </lineage>
</organism>